<feature type="compositionally biased region" description="Low complexity" evidence="10">
    <location>
        <begin position="457"/>
        <end position="480"/>
    </location>
</feature>
<proteinExistence type="predicted"/>
<dbReference type="PANTHER" id="PTHR46179:SF13">
    <property type="entry name" value="C2H2-TYPE DOMAIN-CONTAINING PROTEIN"/>
    <property type="match status" value="1"/>
</dbReference>
<name>A0A1E3PJ90_9ASCO</name>
<feature type="domain" description="C2H2-type" evidence="11">
    <location>
        <begin position="120"/>
        <end position="150"/>
    </location>
</feature>
<sequence>MDFPFEEKPSIHFPGLSETDTHFPKTPKARPKVYKCTEEGCDKSYSRPSLLIQHLRSHSNERPFICPAINCGKSFLRDSHLKAHMLSHTDTKPLSCDVCGKGFNTNQHLNRHRKTHYPSHVCTYPGCNTSFRRHLQLRKHISDVHTKEKAFKCTHEDCAAAFDQKSRLDVHITKSHSPFPRYQCGHETCDKKFSLWSSLQQHIKNDHKRIPCALCGKPCTGPDGIEQHLQQVHPESEVASVVLASINATTIVGEQASQGSSKRSATRRWMCSEVDCNLFFSRKYLLLDHYKEEHGFIPEHLRHRSSRSNTPTSITNEHDLELDLSDASLADHTGRIQLKFGDMETTNISPQIKRQKTNNTISKINEKKPTGNSDSRNTSMIDIITGAAYESASRNIHCLIDGCPYKFFRDYDLKRHLETVHKAELFNVPIIPVEQSLSTLIPDNMDHIQRQHHHHQQQQQHHLQLQLEQQHHQQQNPLPHQQEHDRSLQQHQNNLDHQSNQQQHLLQLQPHQSSPHHHPHHQPQNQNQHLHQNHQHSHQHHHHHQRQQNHENHAHEHSSQNPIGFNMESLQHTSALNGTNEPSEVIAGFGVIDLSDTGDIITCLNDGSNNKDFQPLGHNNHVHSDHAHSTINTNVIHEHDHGNRHDQGQQHNHSHSPDINHGASENHVSAIEIDPLLLSVASAKRQLQG</sequence>
<keyword evidence="13" id="KW-1185">Reference proteome</keyword>
<dbReference type="PROSITE" id="PS00028">
    <property type="entry name" value="ZINC_FINGER_C2H2_1"/>
    <property type="match status" value="9"/>
</dbReference>
<feature type="domain" description="C2H2-type" evidence="11">
    <location>
        <begin position="182"/>
        <end position="207"/>
    </location>
</feature>
<evidence type="ECO:0000256" key="10">
    <source>
        <dbReference type="SAM" id="MobiDB-lite"/>
    </source>
</evidence>
<keyword evidence="8" id="KW-0539">Nucleus</keyword>
<dbReference type="FunFam" id="3.30.160.60:FF:000624">
    <property type="entry name" value="zinc finger protein 697"/>
    <property type="match status" value="1"/>
</dbReference>
<keyword evidence="6" id="KW-0805">Transcription regulation</keyword>
<keyword evidence="3" id="KW-0677">Repeat</keyword>
<keyword evidence="7" id="KW-0804">Transcription</keyword>
<evidence type="ECO:0000256" key="2">
    <source>
        <dbReference type="ARBA" id="ARBA00022723"/>
    </source>
</evidence>
<dbReference type="Proteomes" id="UP000095009">
    <property type="component" value="Unassembled WGS sequence"/>
</dbReference>
<feature type="region of interest" description="Disordered" evidence="10">
    <location>
        <begin position="1"/>
        <end position="28"/>
    </location>
</feature>
<dbReference type="STRING" id="857566.A0A1E3PJ90"/>
<dbReference type="Pfam" id="PF00096">
    <property type="entry name" value="zf-C2H2"/>
    <property type="match status" value="4"/>
</dbReference>
<evidence type="ECO:0000256" key="9">
    <source>
        <dbReference type="PROSITE-ProRule" id="PRU00042"/>
    </source>
</evidence>
<dbReference type="SMART" id="SM00355">
    <property type="entry name" value="ZnF_C2H2"/>
    <property type="match status" value="9"/>
</dbReference>
<dbReference type="InterPro" id="IPR051061">
    <property type="entry name" value="Zinc_finger_trans_reg"/>
</dbReference>
<organism evidence="12 13">
    <name type="scientific">Nadsonia fulvescens var. elongata DSM 6958</name>
    <dbReference type="NCBI Taxonomy" id="857566"/>
    <lineage>
        <taxon>Eukaryota</taxon>
        <taxon>Fungi</taxon>
        <taxon>Dikarya</taxon>
        <taxon>Ascomycota</taxon>
        <taxon>Saccharomycotina</taxon>
        <taxon>Dipodascomycetes</taxon>
        <taxon>Dipodascales</taxon>
        <taxon>Dipodascales incertae sedis</taxon>
        <taxon>Nadsonia</taxon>
    </lineage>
</organism>
<feature type="domain" description="C2H2-type" evidence="11">
    <location>
        <begin position="64"/>
        <end position="93"/>
    </location>
</feature>
<keyword evidence="4 9" id="KW-0863">Zinc-finger</keyword>
<feature type="domain" description="C2H2-type" evidence="11">
    <location>
        <begin position="151"/>
        <end position="177"/>
    </location>
</feature>
<keyword evidence="2" id="KW-0479">Metal-binding</keyword>
<protein>
    <recommendedName>
        <fullName evidence="11">C2H2-type domain-containing protein</fullName>
    </recommendedName>
</protein>
<dbReference type="GO" id="GO:0005634">
    <property type="term" value="C:nucleus"/>
    <property type="evidence" value="ECO:0007669"/>
    <property type="project" value="UniProtKB-SubCell"/>
</dbReference>
<dbReference type="OrthoDB" id="4748970at2759"/>
<dbReference type="GO" id="GO:0000978">
    <property type="term" value="F:RNA polymerase II cis-regulatory region sequence-specific DNA binding"/>
    <property type="evidence" value="ECO:0007669"/>
    <property type="project" value="UniProtKB-ARBA"/>
</dbReference>
<evidence type="ECO:0000313" key="12">
    <source>
        <dbReference type="EMBL" id="ODQ65499.1"/>
    </source>
</evidence>
<dbReference type="InterPro" id="IPR036236">
    <property type="entry name" value="Znf_C2H2_sf"/>
</dbReference>
<evidence type="ECO:0000256" key="7">
    <source>
        <dbReference type="ARBA" id="ARBA00023163"/>
    </source>
</evidence>
<dbReference type="SUPFAM" id="SSF57667">
    <property type="entry name" value="beta-beta-alpha zinc fingers"/>
    <property type="match status" value="3"/>
</dbReference>
<accession>A0A1E3PJ90</accession>
<evidence type="ECO:0000313" key="13">
    <source>
        <dbReference type="Proteomes" id="UP000095009"/>
    </source>
</evidence>
<keyword evidence="5" id="KW-0862">Zinc</keyword>
<evidence type="ECO:0000256" key="4">
    <source>
        <dbReference type="ARBA" id="ARBA00022771"/>
    </source>
</evidence>
<evidence type="ECO:0000256" key="1">
    <source>
        <dbReference type="ARBA" id="ARBA00004123"/>
    </source>
</evidence>
<feature type="region of interest" description="Disordered" evidence="10">
    <location>
        <begin position="639"/>
        <end position="663"/>
    </location>
</feature>
<feature type="compositionally biased region" description="Basic and acidic residues" evidence="10">
    <location>
        <begin position="639"/>
        <end position="648"/>
    </location>
</feature>
<dbReference type="EMBL" id="KV454409">
    <property type="protein sequence ID" value="ODQ65499.1"/>
    <property type="molecule type" value="Genomic_DNA"/>
</dbReference>
<evidence type="ECO:0000259" key="11">
    <source>
        <dbReference type="PROSITE" id="PS50157"/>
    </source>
</evidence>
<dbReference type="AlphaFoldDB" id="A0A1E3PJ90"/>
<feature type="compositionally biased region" description="Basic residues" evidence="10">
    <location>
        <begin position="531"/>
        <end position="547"/>
    </location>
</feature>
<evidence type="ECO:0000256" key="8">
    <source>
        <dbReference type="ARBA" id="ARBA00023242"/>
    </source>
</evidence>
<feature type="domain" description="C2H2-type" evidence="11">
    <location>
        <begin position="94"/>
        <end position="116"/>
    </location>
</feature>
<feature type="compositionally biased region" description="Basic and acidic residues" evidence="10">
    <location>
        <begin position="1"/>
        <end position="10"/>
    </location>
</feature>
<dbReference type="GO" id="GO:0000981">
    <property type="term" value="F:DNA-binding transcription factor activity, RNA polymerase II-specific"/>
    <property type="evidence" value="ECO:0007669"/>
    <property type="project" value="UniProtKB-ARBA"/>
</dbReference>
<evidence type="ECO:0000256" key="6">
    <source>
        <dbReference type="ARBA" id="ARBA00023015"/>
    </source>
</evidence>
<dbReference type="PANTHER" id="PTHR46179">
    <property type="entry name" value="ZINC FINGER PROTEIN"/>
    <property type="match status" value="1"/>
</dbReference>
<reference evidence="12 13" key="1">
    <citation type="journal article" date="2016" name="Proc. Natl. Acad. Sci. U.S.A.">
        <title>Comparative genomics of biotechnologically important yeasts.</title>
        <authorList>
            <person name="Riley R."/>
            <person name="Haridas S."/>
            <person name="Wolfe K.H."/>
            <person name="Lopes M.R."/>
            <person name="Hittinger C.T."/>
            <person name="Goeker M."/>
            <person name="Salamov A.A."/>
            <person name="Wisecaver J.H."/>
            <person name="Long T.M."/>
            <person name="Calvey C.H."/>
            <person name="Aerts A.L."/>
            <person name="Barry K.W."/>
            <person name="Choi C."/>
            <person name="Clum A."/>
            <person name="Coughlan A.Y."/>
            <person name="Deshpande S."/>
            <person name="Douglass A.P."/>
            <person name="Hanson S.J."/>
            <person name="Klenk H.-P."/>
            <person name="LaButti K.M."/>
            <person name="Lapidus A."/>
            <person name="Lindquist E.A."/>
            <person name="Lipzen A.M."/>
            <person name="Meier-Kolthoff J.P."/>
            <person name="Ohm R.A."/>
            <person name="Otillar R.P."/>
            <person name="Pangilinan J.L."/>
            <person name="Peng Y."/>
            <person name="Rokas A."/>
            <person name="Rosa C.A."/>
            <person name="Scheuner C."/>
            <person name="Sibirny A.A."/>
            <person name="Slot J.C."/>
            <person name="Stielow J.B."/>
            <person name="Sun H."/>
            <person name="Kurtzman C.P."/>
            <person name="Blackwell M."/>
            <person name="Grigoriev I.V."/>
            <person name="Jeffries T.W."/>
        </authorList>
    </citation>
    <scope>NUCLEOTIDE SEQUENCE [LARGE SCALE GENOMIC DNA]</scope>
    <source>
        <strain evidence="12 13">DSM 6958</strain>
    </source>
</reference>
<comment type="subcellular location">
    <subcellularLocation>
        <location evidence="1">Nucleus</location>
    </subcellularLocation>
</comment>
<feature type="domain" description="C2H2-type" evidence="11">
    <location>
        <begin position="34"/>
        <end position="63"/>
    </location>
</feature>
<feature type="compositionally biased region" description="Basic and acidic residues" evidence="10">
    <location>
        <begin position="548"/>
        <end position="558"/>
    </location>
</feature>
<evidence type="ECO:0000256" key="5">
    <source>
        <dbReference type="ARBA" id="ARBA00022833"/>
    </source>
</evidence>
<dbReference type="PROSITE" id="PS50157">
    <property type="entry name" value="ZINC_FINGER_C2H2_2"/>
    <property type="match status" value="6"/>
</dbReference>
<evidence type="ECO:0000256" key="3">
    <source>
        <dbReference type="ARBA" id="ARBA00022737"/>
    </source>
</evidence>
<gene>
    <name evidence="12" type="ORF">NADFUDRAFT_50781</name>
</gene>
<feature type="region of interest" description="Disordered" evidence="10">
    <location>
        <begin position="449"/>
        <end position="564"/>
    </location>
</feature>
<dbReference type="Gene3D" id="3.30.160.60">
    <property type="entry name" value="Classic Zinc Finger"/>
    <property type="match status" value="6"/>
</dbReference>
<dbReference type="FunFam" id="3.30.160.60:FF:000125">
    <property type="entry name" value="Putative zinc finger protein 143"/>
    <property type="match status" value="1"/>
</dbReference>
<dbReference type="InterPro" id="IPR013087">
    <property type="entry name" value="Znf_C2H2_type"/>
</dbReference>
<feature type="compositionally biased region" description="Low complexity" evidence="10">
    <location>
        <begin position="489"/>
        <end position="513"/>
    </location>
</feature>
<dbReference type="GO" id="GO:0008270">
    <property type="term" value="F:zinc ion binding"/>
    <property type="evidence" value="ECO:0007669"/>
    <property type="project" value="UniProtKB-KW"/>
</dbReference>